<keyword evidence="6" id="KW-1133">Transmembrane helix</keyword>
<evidence type="ECO:0000256" key="3">
    <source>
        <dbReference type="ARBA" id="ARBA00022448"/>
    </source>
</evidence>
<accession>A0A0D8Y7G8</accession>
<reference evidence="10" key="2">
    <citation type="journal article" date="2016" name="Sci. Rep.">
        <title>Dictyocaulus viviparus genome, variome and transcriptome elucidate lungworm biology and support future intervention.</title>
        <authorList>
            <person name="McNulty S.N."/>
            <person name="Strube C."/>
            <person name="Rosa B.A."/>
            <person name="Martin J.C."/>
            <person name="Tyagi R."/>
            <person name="Choi Y.J."/>
            <person name="Wang Q."/>
            <person name="Hallsworth Pepin K."/>
            <person name="Zhang X."/>
            <person name="Ozersky P."/>
            <person name="Wilson R.K."/>
            <person name="Sternberg P.W."/>
            <person name="Gasser R.B."/>
            <person name="Mitreva M."/>
        </authorList>
    </citation>
    <scope>NUCLEOTIDE SEQUENCE [LARGE SCALE GENOMIC DNA]</scope>
    <source>
        <strain evidence="10">HannoverDv2000</strain>
    </source>
</reference>
<protein>
    <submittedName>
        <fullName evidence="9">Tricarboxylate carrier</fullName>
    </submittedName>
</protein>
<dbReference type="AlphaFoldDB" id="A0A0D8Y7G8"/>
<evidence type="ECO:0000256" key="8">
    <source>
        <dbReference type="ARBA" id="ARBA00023136"/>
    </source>
</evidence>
<evidence type="ECO:0000313" key="10">
    <source>
        <dbReference type="Proteomes" id="UP000053766"/>
    </source>
</evidence>
<proteinExistence type="inferred from homology"/>
<reference evidence="9 10" key="1">
    <citation type="submission" date="2013-11" db="EMBL/GenBank/DDBJ databases">
        <title>Draft genome of the bovine lungworm Dictyocaulus viviparus.</title>
        <authorList>
            <person name="Mitreva M."/>
        </authorList>
    </citation>
    <scope>NUCLEOTIDE SEQUENCE [LARGE SCALE GENOMIC DNA]</scope>
    <source>
        <strain evidence="9 10">HannoverDv2000</strain>
    </source>
</reference>
<keyword evidence="8" id="KW-0472">Membrane</keyword>
<dbReference type="PANTHER" id="PTHR11153">
    <property type="entry name" value="SIDEROFLEXIN"/>
    <property type="match status" value="1"/>
</dbReference>
<dbReference type="PANTHER" id="PTHR11153:SF35">
    <property type="entry name" value="SIDOREFLEXIN"/>
    <property type="match status" value="1"/>
</dbReference>
<evidence type="ECO:0000256" key="4">
    <source>
        <dbReference type="ARBA" id="ARBA00022692"/>
    </source>
</evidence>
<dbReference type="InterPro" id="IPR004686">
    <property type="entry name" value="Mtc"/>
</dbReference>
<keyword evidence="4" id="KW-0812">Transmembrane</keyword>
<evidence type="ECO:0000256" key="6">
    <source>
        <dbReference type="ARBA" id="ARBA00022989"/>
    </source>
</evidence>
<dbReference type="GO" id="GO:0005743">
    <property type="term" value="C:mitochondrial inner membrane"/>
    <property type="evidence" value="ECO:0007669"/>
    <property type="project" value="TreeGrafter"/>
</dbReference>
<evidence type="ECO:0000256" key="1">
    <source>
        <dbReference type="ARBA" id="ARBA00004225"/>
    </source>
</evidence>
<organism evidence="9 10">
    <name type="scientific">Dictyocaulus viviparus</name>
    <name type="common">Bovine lungworm</name>
    <dbReference type="NCBI Taxonomy" id="29172"/>
    <lineage>
        <taxon>Eukaryota</taxon>
        <taxon>Metazoa</taxon>
        <taxon>Ecdysozoa</taxon>
        <taxon>Nematoda</taxon>
        <taxon>Chromadorea</taxon>
        <taxon>Rhabditida</taxon>
        <taxon>Rhabditina</taxon>
        <taxon>Rhabditomorpha</taxon>
        <taxon>Strongyloidea</taxon>
        <taxon>Metastrongylidae</taxon>
        <taxon>Dictyocaulus</taxon>
    </lineage>
</organism>
<keyword evidence="7" id="KW-0496">Mitochondrion</keyword>
<keyword evidence="3" id="KW-0813">Transport</keyword>
<evidence type="ECO:0000256" key="2">
    <source>
        <dbReference type="ARBA" id="ARBA00005974"/>
    </source>
</evidence>
<comment type="similarity">
    <text evidence="2">Belongs to the sideroflexin family.</text>
</comment>
<dbReference type="STRING" id="29172.A0A0D8Y7G8"/>
<dbReference type="OrthoDB" id="6608471at2759"/>
<dbReference type="GO" id="GO:0140300">
    <property type="term" value="P:serine import into mitochondrion"/>
    <property type="evidence" value="ECO:0007669"/>
    <property type="project" value="TreeGrafter"/>
</dbReference>
<keyword evidence="5" id="KW-0029">Amino-acid transport</keyword>
<evidence type="ECO:0000256" key="7">
    <source>
        <dbReference type="ARBA" id="ARBA00023128"/>
    </source>
</evidence>
<dbReference type="Proteomes" id="UP000053766">
    <property type="component" value="Unassembled WGS sequence"/>
</dbReference>
<dbReference type="GO" id="GO:0015075">
    <property type="term" value="F:monoatomic ion transmembrane transporter activity"/>
    <property type="evidence" value="ECO:0007669"/>
    <property type="project" value="InterPro"/>
</dbReference>
<evidence type="ECO:0000256" key="5">
    <source>
        <dbReference type="ARBA" id="ARBA00022970"/>
    </source>
</evidence>
<comment type="subcellular location">
    <subcellularLocation>
        <location evidence="1">Mitochondrion membrane</location>
        <topology evidence="1">Multi-pass membrane protein</topology>
    </subcellularLocation>
</comment>
<dbReference type="EMBL" id="KN716174">
    <property type="protein sequence ID" value="KJH51919.1"/>
    <property type="molecule type" value="Genomic_DNA"/>
</dbReference>
<keyword evidence="10" id="KW-1185">Reference proteome</keyword>
<gene>
    <name evidence="9" type="ORF">DICVIV_01900</name>
</gene>
<sequence>MATALGANHILAKMKNTPKLVAALVPFIAVAAANAINIPMMRSNEFKVGIAIEDGNGKILGSSTIVPYYAILHVTISRICMAMPSMGGFFYGIAEF</sequence>
<evidence type="ECO:0000313" key="9">
    <source>
        <dbReference type="EMBL" id="KJH51919.1"/>
    </source>
</evidence>
<name>A0A0D8Y7G8_DICVI</name>
<dbReference type="Pfam" id="PF03820">
    <property type="entry name" value="SFXNs"/>
    <property type="match status" value="1"/>
</dbReference>